<keyword evidence="2 4" id="KW-0378">Hydrolase</keyword>
<dbReference type="InterPro" id="IPR003697">
    <property type="entry name" value="Maf-like"/>
</dbReference>
<protein>
    <recommendedName>
        <fullName evidence="4">dTTP/UTP pyrophosphatase</fullName>
        <shortName evidence="4">dTTPase/UTPase</shortName>
        <ecNumber evidence="4">3.6.1.9</ecNumber>
    </recommendedName>
    <alternativeName>
        <fullName evidence="4">Nucleoside triphosphate pyrophosphatase</fullName>
    </alternativeName>
    <alternativeName>
        <fullName evidence="4">Nucleotide pyrophosphatase</fullName>
        <shortName evidence="4">Nucleotide PPase</shortName>
    </alternativeName>
</protein>
<reference evidence="6" key="1">
    <citation type="journal article" date="2019" name="Int. J. Syst. Evol. Microbiol.">
        <title>The Global Catalogue of Microorganisms (GCM) 10K type strain sequencing project: providing services to taxonomists for standard genome sequencing and annotation.</title>
        <authorList>
            <consortium name="The Broad Institute Genomics Platform"/>
            <consortium name="The Broad Institute Genome Sequencing Center for Infectious Disease"/>
            <person name="Wu L."/>
            <person name="Ma J."/>
        </authorList>
    </citation>
    <scope>NUCLEOTIDE SEQUENCE [LARGE SCALE GENOMIC DNA]</scope>
    <source>
        <strain evidence="6">DFY28</strain>
    </source>
</reference>
<keyword evidence="4" id="KW-0963">Cytoplasm</keyword>
<comment type="catalytic activity">
    <reaction evidence="4">
        <text>UTP + H2O = UMP + diphosphate + H(+)</text>
        <dbReference type="Rhea" id="RHEA:29395"/>
        <dbReference type="ChEBI" id="CHEBI:15377"/>
        <dbReference type="ChEBI" id="CHEBI:15378"/>
        <dbReference type="ChEBI" id="CHEBI:33019"/>
        <dbReference type="ChEBI" id="CHEBI:46398"/>
        <dbReference type="ChEBI" id="CHEBI:57865"/>
        <dbReference type="EC" id="3.6.1.9"/>
    </reaction>
</comment>
<feature type="site" description="Important for substrate specificity" evidence="4">
    <location>
        <position position="66"/>
    </location>
</feature>
<dbReference type="PANTHER" id="PTHR43213">
    <property type="entry name" value="BIFUNCTIONAL DTTP/UTP PYROPHOSPHATASE/METHYLTRANSFERASE PROTEIN-RELATED"/>
    <property type="match status" value="1"/>
</dbReference>
<evidence type="ECO:0000313" key="5">
    <source>
        <dbReference type="EMBL" id="MFD1785687.1"/>
    </source>
</evidence>
<comment type="caution">
    <text evidence="4">Lacks conserved residue(s) required for the propagation of feature annotation.</text>
</comment>
<dbReference type="Proteomes" id="UP001597237">
    <property type="component" value="Unassembled WGS sequence"/>
</dbReference>
<feature type="site" description="Important for substrate specificity" evidence="4">
    <location>
        <position position="148"/>
    </location>
</feature>
<dbReference type="InterPro" id="IPR029001">
    <property type="entry name" value="ITPase-like_fam"/>
</dbReference>
<proteinExistence type="inferred from homology"/>
<comment type="caution">
    <text evidence="5">The sequence shown here is derived from an EMBL/GenBank/DDBJ whole genome shotgun (WGS) entry which is preliminary data.</text>
</comment>
<comment type="subcellular location">
    <subcellularLocation>
        <location evidence="4">Cytoplasm</location>
    </subcellularLocation>
</comment>
<dbReference type="PIRSF" id="PIRSF006305">
    <property type="entry name" value="Maf"/>
    <property type="match status" value="1"/>
</dbReference>
<keyword evidence="6" id="KW-1185">Reference proteome</keyword>
<comment type="function">
    <text evidence="4">Nucleoside triphosphate pyrophosphatase that hydrolyzes dTTP and UTP. May have a dual role in cell division arrest and in preventing the incorporation of modified nucleotides into cellular nucleic acids.</text>
</comment>
<organism evidence="5 6">
    <name type="scientific">Phenylobacterium terrae</name>
    <dbReference type="NCBI Taxonomy" id="2665495"/>
    <lineage>
        <taxon>Bacteria</taxon>
        <taxon>Pseudomonadati</taxon>
        <taxon>Pseudomonadota</taxon>
        <taxon>Alphaproteobacteria</taxon>
        <taxon>Caulobacterales</taxon>
        <taxon>Caulobacteraceae</taxon>
        <taxon>Phenylobacterium</taxon>
    </lineage>
</organism>
<dbReference type="PANTHER" id="PTHR43213:SF5">
    <property type="entry name" value="BIFUNCTIONAL DTTP_UTP PYROPHOSPHATASE_METHYLTRANSFERASE PROTEIN-RELATED"/>
    <property type="match status" value="1"/>
</dbReference>
<dbReference type="Gene3D" id="3.90.950.10">
    <property type="match status" value="1"/>
</dbReference>
<name>A0ABW4N6C3_9CAUL</name>
<dbReference type="EMBL" id="JBHUEY010000012">
    <property type="protein sequence ID" value="MFD1785687.1"/>
    <property type="molecule type" value="Genomic_DNA"/>
</dbReference>
<gene>
    <name evidence="5" type="ORF">ACFSC0_20005</name>
</gene>
<dbReference type="RefSeq" id="WP_377281782.1">
    <property type="nucleotide sequence ID" value="NZ_JBHRSI010000004.1"/>
</dbReference>
<dbReference type="SUPFAM" id="SSF52972">
    <property type="entry name" value="ITPase-like"/>
    <property type="match status" value="1"/>
</dbReference>
<comment type="catalytic activity">
    <reaction evidence="4">
        <text>dTTP + H2O = dTMP + diphosphate + H(+)</text>
        <dbReference type="Rhea" id="RHEA:28534"/>
        <dbReference type="ChEBI" id="CHEBI:15377"/>
        <dbReference type="ChEBI" id="CHEBI:15378"/>
        <dbReference type="ChEBI" id="CHEBI:33019"/>
        <dbReference type="ChEBI" id="CHEBI:37568"/>
        <dbReference type="ChEBI" id="CHEBI:63528"/>
        <dbReference type="EC" id="3.6.1.9"/>
    </reaction>
</comment>
<dbReference type="CDD" id="cd00555">
    <property type="entry name" value="Maf"/>
    <property type="match status" value="1"/>
</dbReference>
<keyword evidence="3 4" id="KW-0546">Nucleotide metabolism</keyword>
<dbReference type="EC" id="3.6.1.9" evidence="4"/>
<evidence type="ECO:0000256" key="4">
    <source>
        <dbReference type="HAMAP-Rule" id="MF_00528"/>
    </source>
</evidence>
<comment type="cofactor">
    <cofactor evidence="1 4">
        <name>a divalent metal cation</name>
        <dbReference type="ChEBI" id="CHEBI:60240"/>
    </cofactor>
</comment>
<evidence type="ECO:0000256" key="2">
    <source>
        <dbReference type="ARBA" id="ARBA00022801"/>
    </source>
</evidence>
<dbReference type="Pfam" id="PF02545">
    <property type="entry name" value="Maf"/>
    <property type="match status" value="1"/>
</dbReference>
<dbReference type="NCBIfam" id="TIGR00172">
    <property type="entry name" value="maf"/>
    <property type="match status" value="1"/>
</dbReference>
<feature type="active site" description="Proton acceptor" evidence="4">
    <location>
        <position position="65"/>
    </location>
</feature>
<evidence type="ECO:0000256" key="3">
    <source>
        <dbReference type="ARBA" id="ARBA00023080"/>
    </source>
</evidence>
<comment type="similarity">
    <text evidence="4">Belongs to the Maf family. YhdE subfamily.</text>
</comment>
<dbReference type="GO" id="GO:0016787">
    <property type="term" value="F:hydrolase activity"/>
    <property type="evidence" value="ECO:0007669"/>
    <property type="project" value="UniProtKB-KW"/>
</dbReference>
<sequence>MASASPRRLDLLRQVGLEPDTVLGAEIDETPKPKETPRLLAVRLAREKALKVAAERPDAAVLAADTVVALGRRILPKAETGAEVRACLELLSGRAHKVLTAVAVSGPKGLTSRLVETRVRFKRLTGADIASYLESGEGLGKAGGYAIQGRAGAFVTELTGSYSGVVGLPLYETLNLLTGAGLKVR</sequence>
<dbReference type="HAMAP" id="MF_00528">
    <property type="entry name" value="Maf"/>
    <property type="match status" value="1"/>
</dbReference>
<feature type="site" description="Important for substrate specificity" evidence="4">
    <location>
        <position position="7"/>
    </location>
</feature>
<accession>A0ABW4N6C3</accession>
<evidence type="ECO:0000313" key="6">
    <source>
        <dbReference type="Proteomes" id="UP001597237"/>
    </source>
</evidence>
<evidence type="ECO:0000256" key="1">
    <source>
        <dbReference type="ARBA" id="ARBA00001968"/>
    </source>
</evidence>